<dbReference type="InterPro" id="IPR041698">
    <property type="entry name" value="Methyltransf_25"/>
</dbReference>
<comment type="caution">
    <text evidence="2">The sequence shown here is derived from an EMBL/GenBank/DDBJ whole genome shotgun (WGS) entry which is preliminary data.</text>
</comment>
<evidence type="ECO:0000259" key="1">
    <source>
        <dbReference type="Pfam" id="PF13649"/>
    </source>
</evidence>
<evidence type="ECO:0000313" key="2">
    <source>
        <dbReference type="EMBL" id="OQB42443.1"/>
    </source>
</evidence>
<dbReference type="GO" id="GO:0032259">
    <property type="term" value="P:methylation"/>
    <property type="evidence" value="ECO:0007669"/>
    <property type="project" value="UniProtKB-KW"/>
</dbReference>
<dbReference type="Gene3D" id="3.40.50.150">
    <property type="entry name" value="Vaccinia Virus protein VP39"/>
    <property type="match status" value="1"/>
</dbReference>
<keyword evidence="2" id="KW-0489">Methyltransferase</keyword>
<accession>A0A1V5ZQD7</accession>
<organism evidence="2">
    <name type="scientific">candidate division CPR1 bacterium ADurb.Bin160</name>
    <dbReference type="NCBI Taxonomy" id="1852826"/>
    <lineage>
        <taxon>Bacteria</taxon>
        <taxon>candidate division CPR1</taxon>
    </lineage>
</organism>
<dbReference type="SUPFAM" id="SSF53335">
    <property type="entry name" value="S-adenosyl-L-methionine-dependent methyltransferases"/>
    <property type="match status" value="1"/>
</dbReference>
<name>A0A1V5ZQD7_9BACT</name>
<sequence length="112" mass="12960">MWIAENIAKLFSLKQITSVLDLGAGNGKRSLFSASYGAKVIAIDNQSMPLWQFPKYLKTHPSITFLQADIRDLNLNFNQSFDLILLFNVIVFLKKKFFLEQILPYYLEKLNK</sequence>
<protein>
    <submittedName>
        <fullName evidence="2">Tellurite methyltransferase</fullName>
        <ecNumber evidence="2">2.1.1.265</ecNumber>
    </submittedName>
</protein>
<dbReference type="EC" id="2.1.1.265" evidence="2"/>
<proteinExistence type="predicted"/>
<dbReference type="AlphaFoldDB" id="A0A1V5ZQD7"/>
<gene>
    <name evidence="2" type="primary">tehB</name>
    <name evidence="2" type="ORF">BWY04_00141</name>
</gene>
<dbReference type="Proteomes" id="UP000485621">
    <property type="component" value="Unassembled WGS sequence"/>
</dbReference>
<dbReference type="EMBL" id="MWDB01000002">
    <property type="protein sequence ID" value="OQB42443.1"/>
    <property type="molecule type" value="Genomic_DNA"/>
</dbReference>
<reference evidence="2" key="1">
    <citation type="submission" date="2017-02" db="EMBL/GenBank/DDBJ databases">
        <title>Delving into the versatile metabolic prowess of the omnipresent phylum Bacteroidetes.</title>
        <authorList>
            <person name="Nobu M.K."/>
            <person name="Mei R."/>
            <person name="Narihiro T."/>
            <person name="Kuroda K."/>
            <person name="Liu W.-T."/>
        </authorList>
    </citation>
    <scope>NUCLEOTIDE SEQUENCE</scope>
    <source>
        <strain evidence="2">ADurb.Bin160</strain>
    </source>
</reference>
<dbReference type="Pfam" id="PF13649">
    <property type="entry name" value="Methyltransf_25"/>
    <property type="match status" value="1"/>
</dbReference>
<dbReference type="InterPro" id="IPR029063">
    <property type="entry name" value="SAM-dependent_MTases_sf"/>
</dbReference>
<keyword evidence="2" id="KW-0808">Transferase</keyword>
<feature type="domain" description="Methyltransferase" evidence="1">
    <location>
        <begin position="19"/>
        <end position="95"/>
    </location>
</feature>
<dbReference type="GO" id="GO:0008168">
    <property type="term" value="F:methyltransferase activity"/>
    <property type="evidence" value="ECO:0007669"/>
    <property type="project" value="UniProtKB-KW"/>
</dbReference>
<dbReference type="CDD" id="cd02440">
    <property type="entry name" value="AdoMet_MTases"/>
    <property type="match status" value="1"/>
</dbReference>